<dbReference type="GO" id="GO:0016121">
    <property type="term" value="P:carotene catabolic process"/>
    <property type="evidence" value="ECO:0007669"/>
    <property type="project" value="TreeGrafter"/>
</dbReference>
<dbReference type="Proteomes" id="UP000295680">
    <property type="component" value="Unassembled WGS sequence"/>
</dbReference>
<dbReference type="PANTHER" id="PTHR10543:SF89">
    <property type="entry name" value="CAROTENOID 9,10(9',10')-CLEAVAGE DIOXYGENASE 1"/>
    <property type="match status" value="1"/>
</dbReference>
<comment type="caution">
    <text evidence="6">The sequence shown here is derived from an EMBL/GenBank/DDBJ whole genome shotgun (WGS) entry which is preliminary data.</text>
</comment>
<sequence length="395" mass="41638">MVTTLTRRPRLIAPVRPRDGFACETAPRSTELRLTVAGVLPADLDGCFLQARPHPTVGNAATVVEGIRLRNGIAARFRATDTGRRPCPFGPVAPVRLTETSPEMAAFPVRDGVDPVWHTVVTAPGSDHGRHLIVDSVGQVLHTRSFPLPHASLVRALAVTERHVVVLDLPVAYSRAADLVGERDPYVWQPDRGARIGLVPRCPEQVAAPVWFDIPAGYAGQVVGAHHESGRVILDAVWHTGPFDQAAGALAGVGSAAGAVVRWTLDPRTGLATARRLTSPVRSAVAAGKHLFTVATSARGAELTRRDLSTGEAVAGALEPGLVAGRPVLVPKTGRGASDCWLLLPVERVATREQELLVLDAADLAAGPVAVVRVPAGPSPAARSVWLSRPTLGVM</sequence>
<dbReference type="RefSeq" id="WP_165960837.1">
    <property type="nucleotide sequence ID" value="NZ_SLWS01000009.1"/>
</dbReference>
<name>A0A4R2JCC6_9PSEU</name>
<evidence type="ECO:0000313" key="6">
    <source>
        <dbReference type="EMBL" id="TCO54398.1"/>
    </source>
</evidence>
<proteinExistence type="inferred from homology"/>
<organism evidence="6 7">
    <name type="scientific">Actinocrispum wychmicini</name>
    <dbReference type="NCBI Taxonomy" id="1213861"/>
    <lineage>
        <taxon>Bacteria</taxon>
        <taxon>Bacillati</taxon>
        <taxon>Actinomycetota</taxon>
        <taxon>Actinomycetes</taxon>
        <taxon>Pseudonocardiales</taxon>
        <taxon>Pseudonocardiaceae</taxon>
        <taxon>Actinocrispum</taxon>
    </lineage>
</organism>
<reference evidence="6 7" key="1">
    <citation type="submission" date="2019-03" db="EMBL/GenBank/DDBJ databases">
        <title>Genomic Encyclopedia of Type Strains, Phase IV (KMG-IV): sequencing the most valuable type-strain genomes for metagenomic binning, comparative biology and taxonomic classification.</title>
        <authorList>
            <person name="Goeker M."/>
        </authorList>
    </citation>
    <scope>NUCLEOTIDE SEQUENCE [LARGE SCALE GENOMIC DNA]</scope>
    <source>
        <strain evidence="6 7">DSM 45934</strain>
    </source>
</reference>
<protein>
    <recommendedName>
        <fullName evidence="5">Dioxygenase</fullName>
        <ecNumber evidence="5">1.13.11.-</ecNumber>
    </recommendedName>
</protein>
<evidence type="ECO:0000256" key="1">
    <source>
        <dbReference type="ARBA" id="ARBA00006787"/>
    </source>
</evidence>
<gene>
    <name evidence="6" type="ORF">EV192_109379</name>
</gene>
<evidence type="ECO:0000256" key="3">
    <source>
        <dbReference type="ARBA" id="ARBA00023002"/>
    </source>
</evidence>
<comment type="cofactor">
    <cofactor evidence="5">
        <name>Fe(2+)</name>
        <dbReference type="ChEBI" id="CHEBI:29033"/>
    </cofactor>
    <text evidence="5">Binds 1 Fe(2+) ion per subunit.</text>
</comment>
<accession>A0A4R2JCC6</accession>
<dbReference type="Pfam" id="PF03055">
    <property type="entry name" value="RPE65"/>
    <property type="match status" value="1"/>
</dbReference>
<dbReference type="EMBL" id="SLWS01000009">
    <property type="protein sequence ID" value="TCO54398.1"/>
    <property type="molecule type" value="Genomic_DNA"/>
</dbReference>
<evidence type="ECO:0000256" key="2">
    <source>
        <dbReference type="ARBA" id="ARBA00022723"/>
    </source>
</evidence>
<keyword evidence="5" id="KW-0223">Dioxygenase</keyword>
<keyword evidence="2 5" id="KW-0479">Metal-binding</keyword>
<evidence type="ECO:0000256" key="5">
    <source>
        <dbReference type="RuleBase" id="RU364048"/>
    </source>
</evidence>
<keyword evidence="7" id="KW-1185">Reference proteome</keyword>
<dbReference type="AlphaFoldDB" id="A0A4R2JCC6"/>
<evidence type="ECO:0000256" key="4">
    <source>
        <dbReference type="ARBA" id="ARBA00023004"/>
    </source>
</evidence>
<evidence type="ECO:0000313" key="7">
    <source>
        <dbReference type="Proteomes" id="UP000295680"/>
    </source>
</evidence>
<keyword evidence="4 5" id="KW-0408">Iron</keyword>
<dbReference type="InterPro" id="IPR004294">
    <property type="entry name" value="Carotenoid_Oase"/>
</dbReference>
<keyword evidence="3 5" id="KW-0560">Oxidoreductase</keyword>
<dbReference type="GO" id="GO:0046872">
    <property type="term" value="F:metal ion binding"/>
    <property type="evidence" value="ECO:0007669"/>
    <property type="project" value="UniProtKB-KW"/>
</dbReference>
<dbReference type="EC" id="1.13.11.-" evidence="5"/>
<dbReference type="PANTHER" id="PTHR10543">
    <property type="entry name" value="BETA-CAROTENE DIOXYGENASE"/>
    <property type="match status" value="1"/>
</dbReference>
<dbReference type="GO" id="GO:0010436">
    <property type="term" value="F:carotenoid dioxygenase activity"/>
    <property type="evidence" value="ECO:0007669"/>
    <property type="project" value="TreeGrafter"/>
</dbReference>
<comment type="similarity">
    <text evidence="1 5">Belongs to the carotenoid oxygenase family.</text>
</comment>